<gene>
    <name evidence="1" type="ORF">BXY45_102256</name>
</gene>
<protein>
    <submittedName>
        <fullName evidence="1">Uncharacterized protein</fullName>
    </submittedName>
</protein>
<dbReference type="Proteomes" id="UP000245469">
    <property type="component" value="Unassembled WGS sequence"/>
</dbReference>
<sequence length="228" mass="23199">MLLIAGLVGVGSWQHRGALAEQQAAERTAVQRQRQDDDGPRATALEQRLGLVKSARTAVDDAVVGLDADGTDGIDGTGGPVWWPADLGARAAYADEPLDLQVMGEWLQAPGTPGVQRIGFRLVTGLPAASGSTPCQVPVVRITDWGWVQGGDSALGCRVMAAGVRGTAVREGDTGDGDSAVRLREVVLVSEGRAASVAVWSTGGAPLPLDGPALGAAAAALLVAGPEP</sequence>
<dbReference type="EMBL" id="QGDQ01000002">
    <property type="protein sequence ID" value="PWJ55888.1"/>
    <property type="molecule type" value="Genomic_DNA"/>
</dbReference>
<evidence type="ECO:0000313" key="1">
    <source>
        <dbReference type="EMBL" id="PWJ55888.1"/>
    </source>
</evidence>
<dbReference type="AlphaFoldDB" id="A0A316AF43"/>
<reference evidence="1 2" key="1">
    <citation type="submission" date="2018-03" db="EMBL/GenBank/DDBJ databases">
        <title>Genomic Encyclopedia of Archaeal and Bacterial Type Strains, Phase II (KMG-II): from individual species to whole genera.</title>
        <authorList>
            <person name="Goeker M."/>
        </authorList>
    </citation>
    <scope>NUCLEOTIDE SEQUENCE [LARGE SCALE GENOMIC DNA]</scope>
    <source>
        <strain evidence="1 2">DSM 44889</strain>
    </source>
</reference>
<comment type="caution">
    <text evidence="1">The sequence shown here is derived from an EMBL/GenBank/DDBJ whole genome shotgun (WGS) entry which is preliminary data.</text>
</comment>
<organism evidence="1 2">
    <name type="scientific">Quadrisphaera granulorum</name>
    <dbReference type="NCBI Taxonomy" id="317664"/>
    <lineage>
        <taxon>Bacteria</taxon>
        <taxon>Bacillati</taxon>
        <taxon>Actinomycetota</taxon>
        <taxon>Actinomycetes</taxon>
        <taxon>Kineosporiales</taxon>
        <taxon>Kineosporiaceae</taxon>
        <taxon>Quadrisphaera</taxon>
    </lineage>
</organism>
<proteinExistence type="predicted"/>
<keyword evidence="2" id="KW-1185">Reference proteome</keyword>
<evidence type="ECO:0000313" key="2">
    <source>
        <dbReference type="Proteomes" id="UP000245469"/>
    </source>
</evidence>
<accession>A0A316AF43</accession>
<name>A0A316AF43_9ACTN</name>